<feature type="domain" description="PIN" evidence="4">
    <location>
        <begin position="3"/>
        <end position="137"/>
    </location>
</feature>
<evidence type="ECO:0000256" key="1">
    <source>
        <dbReference type="ARBA" id="ARBA00022741"/>
    </source>
</evidence>
<dbReference type="PANTHER" id="PTHR30473">
    <property type="entry name" value="PROTEIN PHOH"/>
    <property type="match status" value="1"/>
</dbReference>
<evidence type="ECO:0000256" key="2">
    <source>
        <dbReference type="ARBA" id="ARBA00022840"/>
    </source>
</evidence>
<protein>
    <submittedName>
        <fullName evidence="5">Phosphate starvation-inducible protein psiH</fullName>
    </submittedName>
</protein>
<proteinExistence type="inferred from homology"/>
<dbReference type="InterPro" id="IPR051451">
    <property type="entry name" value="PhoH2-like"/>
</dbReference>
<dbReference type="AlphaFoldDB" id="A0A174PDN1"/>
<evidence type="ECO:0000256" key="3">
    <source>
        <dbReference type="ARBA" id="ARBA00046345"/>
    </source>
</evidence>
<organism evidence="5 6">
    <name type="scientific">Blautia obeum</name>
    <dbReference type="NCBI Taxonomy" id="40520"/>
    <lineage>
        <taxon>Bacteria</taxon>
        <taxon>Bacillati</taxon>
        <taxon>Bacillota</taxon>
        <taxon>Clostridia</taxon>
        <taxon>Lachnospirales</taxon>
        <taxon>Lachnospiraceae</taxon>
        <taxon>Blautia</taxon>
    </lineage>
</organism>
<dbReference type="InterPro" id="IPR003714">
    <property type="entry name" value="PhoH"/>
</dbReference>
<dbReference type="Proteomes" id="UP000095762">
    <property type="component" value="Unassembled WGS sequence"/>
</dbReference>
<dbReference type="InterPro" id="IPR002716">
    <property type="entry name" value="PIN_dom"/>
</dbReference>
<gene>
    <name evidence="5" type="primary">phoH</name>
    <name evidence="5" type="ORF">ERS852569_00088</name>
</gene>
<dbReference type="SUPFAM" id="SSF52540">
    <property type="entry name" value="P-loop containing nucleoside triphosphate hydrolases"/>
    <property type="match status" value="1"/>
</dbReference>
<dbReference type="CDD" id="cd09883">
    <property type="entry name" value="PIN_VapC_PhoHL-ATPase"/>
    <property type="match status" value="1"/>
</dbReference>
<dbReference type="InterPro" id="IPR027417">
    <property type="entry name" value="P-loop_NTPase"/>
</dbReference>
<comment type="similarity">
    <text evidence="3">In the N-terminal section; belongs to the PINc/VapC protein family.</text>
</comment>
<keyword evidence="2" id="KW-0067">ATP-binding</keyword>
<evidence type="ECO:0000259" key="4">
    <source>
        <dbReference type="SMART" id="SM00670"/>
    </source>
</evidence>
<dbReference type="Pfam" id="PF02562">
    <property type="entry name" value="PhoH"/>
    <property type="match status" value="1"/>
</dbReference>
<accession>A0A174PDN1</accession>
<name>A0A174PDN1_9FIRM</name>
<dbReference type="GO" id="GO:0005829">
    <property type="term" value="C:cytosol"/>
    <property type="evidence" value="ECO:0007669"/>
    <property type="project" value="TreeGrafter"/>
</dbReference>
<sequence>MQKIYVLDTNVLLCDPASILSFADRDVVIPMTVIEELDKKKNEAGELGYHARKVFRVLSDIRKKGNLWKGVEMEQGGKVSVKYLSVQDILAHASDFGPCVSDLSKNDNLILCTAIQVKLENPLAEVALVTNDVGMQVVADMIPLKTEYYRKNRLKDKDLVYTGRTKIWLKSEEKLWQSTILDDGAPVEKLFSLAQEEVALEENQFLELISPSGEVTLARYFEGRIYPLYQADKKPFGVNYRNCGQAFVMESLLMDAESAPFVFVKSPAGTGKTFLALACALEQTVDLNVYRNILYTRCNVRFDSEELGALPGTELEKMSPLVRPAMDNLEHLAELRFHRSFLTDNDVPERISEYGQYLIDKDILRIESMSFMRGRSLDNVFLIIDEAQNCSISQIRGILTRAGSNTKIVLLGDPDQIDSRYLDKYNNGLCFAAERFRGSKLAMQVTLSEEECVRSAATKEAAERLK</sequence>
<dbReference type="GO" id="GO:0005524">
    <property type="term" value="F:ATP binding"/>
    <property type="evidence" value="ECO:0007669"/>
    <property type="project" value="UniProtKB-KW"/>
</dbReference>
<reference evidence="5 6" key="1">
    <citation type="submission" date="2015-09" db="EMBL/GenBank/DDBJ databases">
        <authorList>
            <consortium name="Pathogen Informatics"/>
        </authorList>
    </citation>
    <scope>NUCLEOTIDE SEQUENCE [LARGE SCALE GENOMIC DNA]</scope>
    <source>
        <strain evidence="5 6">2789STDY5834957</strain>
    </source>
</reference>
<dbReference type="SUPFAM" id="SSF88723">
    <property type="entry name" value="PIN domain-like"/>
    <property type="match status" value="1"/>
</dbReference>
<dbReference type="PANTHER" id="PTHR30473:SF2">
    <property type="entry name" value="PIN DOMAIN-CONTAINING PROTEIN"/>
    <property type="match status" value="1"/>
</dbReference>
<dbReference type="Pfam" id="PF13638">
    <property type="entry name" value="PIN_4"/>
    <property type="match status" value="1"/>
</dbReference>
<dbReference type="Gene3D" id="3.40.50.300">
    <property type="entry name" value="P-loop containing nucleotide triphosphate hydrolases"/>
    <property type="match status" value="1"/>
</dbReference>
<evidence type="ECO:0000313" key="5">
    <source>
        <dbReference type="EMBL" id="CUP59102.1"/>
    </source>
</evidence>
<dbReference type="SMART" id="SM00670">
    <property type="entry name" value="PINc"/>
    <property type="match status" value="1"/>
</dbReference>
<evidence type="ECO:0000313" key="6">
    <source>
        <dbReference type="Proteomes" id="UP000095762"/>
    </source>
</evidence>
<dbReference type="EMBL" id="CZBP01000001">
    <property type="protein sequence ID" value="CUP59102.1"/>
    <property type="molecule type" value="Genomic_DNA"/>
</dbReference>
<dbReference type="Gene3D" id="3.40.50.1010">
    <property type="entry name" value="5'-nuclease"/>
    <property type="match status" value="1"/>
</dbReference>
<dbReference type="InterPro" id="IPR029060">
    <property type="entry name" value="PIN-like_dom_sf"/>
</dbReference>
<dbReference type="RefSeq" id="WP_055059127.1">
    <property type="nucleotide sequence ID" value="NZ_CZBP01000001.1"/>
</dbReference>
<keyword evidence="1" id="KW-0547">Nucleotide-binding</keyword>